<organism evidence="1 2">
    <name type="scientific">Ruminococcus albus</name>
    <dbReference type="NCBI Taxonomy" id="1264"/>
    <lineage>
        <taxon>Bacteria</taxon>
        <taxon>Bacillati</taxon>
        <taxon>Bacillota</taxon>
        <taxon>Clostridia</taxon>
        <taxon>Eubacteriales</taxon>
        <taxon>Oscillospiraceae</taxon>
        <taxon>Ruminococcus</taxon>
    </lineage>
</organism>
<evidence type="ECO:0000313" key="2">
    <source>
        <dbReference type="Proteomes" id="UP000186015"/>
    </source>
</evidence>
<dbReference type="Proteomes" id="UP000186015">
    <property type="component" value="Unassembled WGS sequence"/>
</dbReference>
<name>A0A1H7F593_RUMAL</name>
<gene>
    <name evidence="1" type="ORF">SAMN05216469_101109</name>
</gene>
<dbReference type="RefSeq" id="WP_074828080.1">
    <property type="nucleotide sequence ID" value="NZ_FOAT01000001.1"/>
</dbReference>
<protein>
    <submittedName>
        <fullName evidence="1">Uncharacterized protein</fullName>
    </submittedName>
</protein>
<dbReference type="EMBL" id="FOAT01000001">
    <property type="protein sequence ID" value="SEK21148.1"/>
    <property type="molecule type" value="Genomic_DNA"/>
</dbReference>
<dbReference type="OrthoDB" id="1550463at2"/>
<proteinExistence type="predicted"/>
<dbReference type="AlphaFoldDB" id="A0A1H7F593"/>
<evidence type="ECO:0000313" key="1">
    <source>
        <dbReference type="EMBL" id="SEK21148.1"/>
    </source>
</evidence>
<reference evidence="1 2" key="1">
    <citation type="submission" date="2016-10" db="EMBL/GenBank/DDBJ databases">
        <authorList>
            <person name="de Groot N.N."/>
        </authorList>
    </citation>
    <scope>NUCLEOTIDE SEQUENCE [LARGE SCALE GENOMIC DNA]</scope>
    <source>
        <strain evidence="1 2">KH2T6</strain>
    </source>
</reference>
<accession>A0A1H7F593</accession>
<sequence>MRDLDIRDITEHSYHDGTVSSARCALWGTFPEEETEKSGLKTFNFIFSPRPETDTGAYLPQFENYDILHISVTENDSGYEFTLDCSKYVNGETDFRHLHFTCEKITACLCTFEDFSYKNIYNESTYPEGREYLDEKYFICTDEYDMGDGITVRYEIYGEQSESKNKYVGARIANCTYFKNGVKIFEHLTDRHHLHPFKSVIHHSNGHSYIPFHTDLYGISFFEIETGRRYDYIPDGQEHDISFDGGESFIVCDIFYDSESNLLACDGCYWACPNEIFVMDFSDPIHYDPRMIRMHGEIPMDYNEYDDINFVRWEEESLILKGEDGNEYTVTKARLREMLAEKRSRFPIEDLDN</sequence>